<protein>
    <recommendedName>
        <fullName evidence="4">PcfB family protein</fullName>
    </recommendedName>
</protein>
<reference evidence="3" key="1">
    <citation type="submission" date="2017-05" db="EMBL/GenBank/DDBJ databases">
        <authorList>
            <person name="Kirkegaard R."/>
            <person name="Mcilroy J S."/>
        </authorList>
    </citation>
    <scope>NUCLEOTIDE SEQUENCE [LARGE SCALE GENOMIC DNA]</scope>
</reference>
<dbReference type="RefSeq" id="WP_157891697.1">
    <property type="nucleotide sequence ID" value="NZ_LT859958.1"/>
</dbReference>
<feature type="region of interest" description="Disordered" evidence="1">
    <location>
        <begin position="145"/>
        <end position="166"/>
    </location>
</feature>
<evidence type="ECO:0000256" key="1">
    <source>
        <dbReference type="SAM" id="MobiDB-lite"/>
    </source>
</evidence>
<evidence type="ECO:0000313" key="3">
    <source>
        <dbReference type="Proteomes" id="UP000195514"/>
    </source>
</evidence>
<organism evidence="2 3">
    <name type="scientific">Candidatus Brevifilum fermentans</name>
    <dbReference type="NCBI Taxonomy" id="1986204"/>
    <lineage>
        <taxon>Bacteria</taxon>
        <taxon>Bacillati</taxon>
        <taxon>Chloroflexota</taxon>
        <taxon>Anaerolineae</taxon>
        <taxon>Anaerolineales</taxon>
        <taxon>Anaerolineaceae</taxon>
        <taxon>Candidatus Brevifilum</taxon>
    </lineage>
</organism>
<dbReference type="KEGG" id="abat:CFX1CAM_0902"/>
<dbReference type="InterPro" id="IPR024234">
    <property type="entry name" value="DUF3801"/>
</dbReference>
<sequence length="166" mass="19933">MQEEVSQKSMAFIIQTGKMTGKVFLQAIEKYLAQERQRRQLNARDKALHPAYKGRMTIREMMKERSGLANIEIHDEHIHDFERIARRYGIEYAIKKERDKTPPHYLVFFRGRDTDVLQTAFSEFVKKRLKVQERPSLRDKLQQLRQQHKDRATKIPEKVQRKEIVR</sequence>
<proteinExistence type="predicted"/>
<evidence type="ECO:0008006" key="4">
    <source>
        <dbReference type="Google" id="ProtNLM"/>
    </source>
</evidence>
<dbReference type="AlphaFoldDB" id="A0A1Y6K542"/>
<dbReference type="EMBL" id="LT859958">
    <property type="protein sequence ID" value="SMX53967.1"/>
    <property type="molecule type" value="Genomic_DNA"/>
</dbReference>
<keyword evidence="3" id="KW-1185">Reference proteome</keyword>
<gene>
    <name evidence="2" type="ORF">CFX1CAM_0902</name>
</gene>
<evidence type="ECO:0000313" key="2">
    <source>
        <dbReference type="EMBL" id="SMX53967.1"/>
    </source>
</evidence>
<name>A0A1Y6K542_9CHLR</name>
<dbReference type="Pfam" id="PF12687">
    <property type="entry name" value="DUF3801"/>
    <property type="match status" value="1"/>
</dbReference>
<accession>A0A1Y6K542</accession>
<dbReference type="Proteomes" id="UP000195514">
    <property type="component" value="Chromosome I"/>
</dbReference>
<dbReference type="OrthoDB" id="9811478at2"/>